<accession>L1IPX2</accession>
<dbReference type="KEGG" id="gtt:GUITHDRAFT_165342"/>
<organism evidence="3">
    <name type="scientific">Guillardia theta (strain CCMP2712)</name>
    <name type="common">Cryptophyte</name>
    <dbReference type="NCBI Taxonomy" id="905079"/>
    <lineage>
        <taxon>Eukaryota</taxon>
        <taxon>Cryptophyceae</taxon>
        <taxon>Pyrenomonadales</taxon>
        <taxon>Geminigeraceae</taxon>
        <taxon>Guillardia</taxon>
    </lineage>
</organism>
<feature type="compositionally biased region" description="Polar residues" evidence="1">
    <location>
        <begin position="52"/>
        <end position="61"/>
    </location>
</feature>
<dbReference type="EnsemblProtists" id="EKX37939">
    <property type="protein sequence ID" value="EKX37939"/>
    <property type="gene ID" value="GUITHDRAFT_165342"/>
</dbReference>
<dbReference type="STRING" id="905079.L1IPX2"/>
<dbReference type="InterPro" id="IPR013272">
    <property type="entry name" value="Vps72/YL1_C"/>
</dbReference>
<evidence type="ECO:0000256" key="1">
    <source>
        <dbReference type="SAM" id="MobiDB-lite"/>
    </source>
</evidence>
<dbReference type="GeneID" id="17294727"/>
<dbReference type="Proteomes" id="UP000011087">
    <property type="component" value="Unassembled WGS sequence"/>
</dbReference>
<reference evidence="4" key="3">
    <citation type="submission" date="2015-06" db="UniProtKB">
        <authorList>
            <consortium name="EnsemblProtists"/>
        </authorList>
    </citation>
    <scope>IDENTIFICATION</scope>
</reference>
<sequence length="151" mass="16810">MSGKVFNEKCVITGATAKYRDPLTGLAYSDLAAFKVLREKFNAKDETILSLSESAKSTASQERAGEHEQEHEASGEPESTHECLLSSSQLLIIERDEEIKKLISDKQTAKLLMEIDGSVNPQRTLTQSRKDNPQVEEFVARVLSAIEGERR</sequence>
<feature type="region of interest" description="Disordered" evidence="1">
    <location>
        <begin position="52"/>
        <end position="82"/>
    </location>
</feature>
<dbReference type="PaxDb" id="55529-EKX37939"/>
<feature type="compositionally biased region" description="Basic and acidic residues" evidence="1">
    <location>
        <begin position="63"/>
        <end position="81"/>
    </location>
</feature>
<evidence type="ECO:0000313" key="4">
    <source>
        <dbReference type="EnsemblProtists" id="EKX37939"/>
    </source>
</evidence>
<name>L1IPX2_GUITC</name>
<evidence type="ECO:0000313" key="3">
    <source>
        <dbReference type="EMBL" id="EKX37939.1"/>
    </source>
</evidence>
<dbReference type="AlphaFoldDB" id="L1IPX2"/>
<protein>
    <recommendedName>
        <fullName evidence="2">Vps72/YL1 C-terminal domain-containing protein</fullName>
    </recommendedName>
</protein>
<dbReference type="Pfam" id="PF08265">
    <property type="entry name" value="YL1_C"/>
    <property type="match status" value="1"/>
</dbReference>
<dbReference type="OrthoDB" id="78296at2759"/>
<evidence type="ECO:0000259" key="2">
    <source>
        <dbReference type="SMART" id="SM00993"/>
    </source>
</evidence>
<dbReference type="SMART" id="SM00993">
    <property type="entry name" value="YL1_C"/>
    <property type="match status" value="1"/>
</dbReference>
<reference evidence="5" key="2">
    <citation type="submission" date="2012-11" db="EMBL/GenBank/DDBJ databases">
        <authorList>
            <person name="Kuo A."/>
            <person name="Curtis B.A."/>
            <person name="Tanifuji G."/>
            <person name="Burki F."/>
            <person name="Gruber A."/>
            <person name="Irimia M."/>
            <person name="Maruyama S."/>
            <person name="Arias M.C."/>
            <person name="Ball S.G."/>
            <person name="Gile G.H."/>
            <person name="Hirakawa Y."/>
            <person name="Hopkins J.F."/>
            <person name="Rensing S.A."/>
            <person name="Schmutz J."/>
            <person name="Symeonidi A."/>
            <person name="Elias M."/>
            <person name="Eveleigh R.J."/>
            <person name="Herman E.K."/>
            <person name="Klute M.J."/>
            <person name="Nakayama T."/>
            <person name="Obornik M."/>
            <person name="Reyes-Prieto A."/>
            <person name="Armbrust E.V."/>
            <person name="Aves S.J."/>
            <person name="Beiko R.G."/>
            <person name="Coutinho P."/>
            <person name="Dacks J.B."/>
            <person name="Durnford D.G."/>
            <person name="Fast N.M."/>
            <person name="Green B.R."/>
            <person name="Grisdale C."/>
            <person name="Hempe F."/>
            <person name="Henrissat B."/>
            <person name="Hoppner M.P."/>
            <person name="Ishida K.-I."/>
            <person name="Kim E."/>
            <person name="Koreny L."/>
            <person name="Kroth P.G."/>
            <person name="Liu Y."/>
            <person name="Malik S.-B."/>
            <person name="Maier U.G."/>
            <person name="McRose D."/>
            <person name="Mock T."/>
            <person name="Neilson J.A."/>
            <person name="Onodera N.T."/>
            <person name="Poole A.M."/>
            <person name="Pritham E.J."/>
            <person name="Richards T.A."/>
            <person name="Rocap G."/>
            <person name="Roy S.W."/>
            <person name="Sarai C."/>
            <person name="Schaack S."/>
            <person name="Shirato S."/>
            <person name="Slamovits C.H."/>
            <person name="Spencer D.F."/>
            <person name="Suzuki S."/>
            <person name="Worden A.Z."/>
            <person name="Zauner S."/>
            <person name="Barry K."/>
            <person name="Bell C."/>
            <person name="Bharti A.K."/>
            <person name="Crow J.A."/>
            <person name="Grimwood J."/>
            <person name="Kramer R."/>
            <person name="Lindquist E."/>
            <person name="Lucas S."/>
            <person name="Salamov A."/>
            <person name="McFadden G.I."/>
            <person name="Lane C.E."/>
            <person name="Keeling P.J."/>
            <person name="Gray M.W."/>
            <person name="Grigoriev I.V."/>
            <person name="Archibald J.M."/>
        </authorList>
    </citation>
    <scope>NUCLEOTIDE SEQUENCE</scope>
    <source>
        <strain evidence="5">CCMP2712</strain>
    </source>
</reference>
<gene>
    <name evidence="3" type="ORF">GUITHDRAFT_165342</name>
</gene>
<keyword evidence="5" id="KW-1185">Reference proteome</keyword>
<evidence type="ECO:0000313" key="5">
    <source>
        <dbReference type="Proteomes" id="UP000011087"/>
    </source>
</evidence>
<feature type="domain" description="Vps72/YL1 C-terminal" evidence="2">
    <location>
        <begin position="8"/>
        <end position="37"/>
    </location>
</feature>
<reference evidence="3 5" key="1">
    <citation type="journal article" date="2012" name="Nature">
        <title>Algal genomes reveal evolutionary mosaicism and the fate of nucleomorphs.</title>
        <authorList>
            <consortium name="DOE Joint Genome Institute"/>
            <person name="Curtis B.A."/>
            <person name="Tanifuji G."/>
            <person name="Burki F."/>
            <person name="Gruber A."/>
            <person name="Irimia M."/>
            <person name="Maruyama S."/>
            <person name="Arias M.C."/>
            <person name="Ball S.G."/>
            <person name="Gile G.H."/>
            <person name="Hirakawa Y."/>
            <person name="Hopkins J.F."/>
            <person name="Kuo A."/>
            <person name="Rensing S.A."/>
            <person name="Schmutz J."/>
            <person name="Symeonidi A."/>
            <person name="Elias M."/>
            <person name="Eveleigh R.J."/>
            <person name="Herman E.K."/>
            <person name="Klute M.J."/>
            <person name="Nakayama T."/>
            <person name="Obornik M."/>
            <person name="Reyes-Prieto A."/>
            <person name="Armbrust E.V."/>
            <person name="Aves S.J."/>
            <person name="Beiko R.G."/>
            <person name="Coutinho P."/>
            <person name="Dacks J.B."/>
            <person name="Durnford D.G."/>
            <person name="Fast N.M."/>
            <person name="Green B.R."/>
            <person name="Grisdale C.J."/>
            <person name="Hempel F."/>
            <person name="Henrissat B."/>
            <person name="Hoppner M.P."/>
            <person name="Ishida K."/>
            <person name="Kim E."/>
            <person name="Koreny L."/>
            <person name="Kroth P.G."/>
            <person name="Liu Y."/>
            <person name="Malik S.B."/>
            <person name="Maier U.G."/>
            <person name="McRose D."/>
            <person name="Mock T."/>
            <person name="Neilson J.A."/>
            <person name="Onodera N.T."/>
            <person name="Poole A.M."/>
            <person name="Pritham E.J."/>
            <person name="Richards T.A."/>
            <person name="Rocap G."/>
            <person name="Roy S.W."/>
            <person name="Sarai C."/>
            <person name="Schaack S."/>
            <person name="Shirato S."/>
            <person name="Slamovits C.H."/>
            <person name="Spencer D.F."/>
            <person name="Suzuki S."/>
            <person name="Worden A.Z."/>
            <person name="Zauner S."/>
            <person name="Barry K."/>
            <person name="Bell C."/>
            <person name="Bharti A.K."/>
            <person name="Crow J.A."/>
            <person name="Grimwood J."/>
            <person name="Kramer R."/>
            <person name="Lindquist E."/>
            <person name="Lucas S."/>
            <person name="Salamov A."/>
            <person name="McFadden G.I."/>
            <person name="Lane C.E."/>
            <person name="Keeling P.J."/>
            <person name="Gray M.W."/>
            <person name="Grigoriev I.V."/>
            <person name="Archibald J.M."/>
        </authorList>
    </citation>
    <scope>NUCLEOTIDE SEQUENCE</scope>
    <source>
        <strain evidence="3 5">CCMP2712</strain>
    </source>
</reference>
<dbReference type="HOGENOM" id="CLU_1734965_0_0_1"/>
<dbReference type="RefSeq" id="XP_005824919.1">
    <property type="nucleotide sequence ID" value="XM_005824862.1"/>
</dbReference>
<proteinExistence type="predicted"/>
<dbReference type="EMBL" id="JH993053">
    <property type="protein sequence ID" value="EKX37939.1"/>
    <property type="molecule type" value="Genomic_DNA"/>
</dbReference>